<feature type="chain" id="PRO_5002306134" description="Discoidin domain-containing protein" evidence="1">
    <location>
        <begin position="31"/>
        <end position="407"/>
    </location>
</feature>
<dbReference type="KEGG" id="fiy:BN1229_v1_1244"/>
<dbReference type="AlphaFoldDB" id="A0A0D6JDV5"/>
<evidence type="ECO:0000313" key="3">
    <source>
        <dbReference type="Proteomes" id="UP000033187"/>
    </source>
</evidence>
<evidence type="ECO:0000256" key="1">
    <source>
        <dbReference type="SAM" id="SignalP"/>
    </source>
</evidence>
<feature type="signal peptide" evidence="1">
    <location>
        <begin position="1"/>
        <end position="30"/>
    </location>
</feature>
<dbReference type="KEGG" id="fil:BN1229_v1_1246"/>
<dbReference type="RefSeq" id="WP_052743729.1">
    <property type="nucleotide sequence ID" value="NZ_LN829118.1"/>
</dbReference>
<reference evidence="3" key="1">
    <citation type="submission" date="2015-02" db="EMBL/GenBank/DDBJ databases">
        <authorList>
            <person name="Chooi Y.-H."/>
        </authorList>
    </citation>
    <scope>NUCLEOTIDE SEQUENCE [LARGE SCALE GENOMIC DNA]</scope>
    <source>
        <strain evidence="3">strain Y</strain>
    </source>
</reference>
<accession>A0A0D6JDV5</accession>
<dbReference type="Proteomes" id="UP000033187">
    <property type="component" value="Chromosome 1"/>
</dbReference>
<organism evidence="2 3">
    <name type="scientific">Candidatus Filomicrobium marinum</name>
    <dbReference type="NCBI Taxonomy" id="1608628"/>
    <lineage>
        <taxon>Bacteria</taxon>
        <taxon>Pseudomonadati</taxon>
        <taxon>Pseudomonadota</taxon>
        <taxon>Alphaproteobacteria</taxon>
        <taxon>Hyphomicrobiales</taxon>
        <taxon>Hyphomicrobiaceae</taxon>
        <taxon>Filomicrobium</taxon>
    </lineage>
</organism>
<dbReference type="EMBL" id="LN829119">
    <property type="protein sequence ID" value="CPR17421.1"/>
    <property type="molecule type" value="Genomic_DNA"/>
</dbReference>
<protein>
    <recommendedName>
        <fullName evidence="4">Discoidin domain-containing protein</fullName>
    </recommendedName>
</protein>
<keyword evidence="3" id="KW-1185">Reference proteome</keyword>
<evidence type="ECO:0008006" key="4">
    <source>
        <dbReference type="Google" id="ProtNLM"/>
    </source>
</evidence>
<name>A0A0D6JDV5_9HYPH</name>
<evidence type="ECO:0000313" key="2">
    <source>
        <dbReference type="EMBL" id="CPR17421.1"/>
    </source>
</evidence>
<keyword evidence="1" id="KW-0732">Signal</keyword>
<gene>
    <name evidence="2" type="ORF">YBN1229_v1_1244</name>
</gene>
<sequence>MGLNVMLARICFYVFAFCLVALSLNPQAWAARGDRWTQVSEVPLDTSQSSTLIDLRALSGSFMAFRMRVVGGTVKFNELKLNYSDGSFYAADQAFELRNGESTKVLDFFRRGRFINSVRLSYAVVQGTEPRVQIHGLQSWRGRRAQRPAGEQYVKSDEAPPLPTSTTQVLPQATGGLLVASKYVTFHGDHDKIKVAKEMGKFGRVRIQVRDEDVYLNSFKIVYADGTENTHKIDLHIPEGRTTDWVDIDGARFIDHLELSYRKKPGFEGHARIEVMGEHAEGWLSETGEGGKFNDGWILLGAQSAGFVGFDTDIIPVGEHVSGFKEIRVVVRDRAITLNQLRVVYGNGDEDIIPVRTRIDAGGAFGPVDLRHAPRRIKEIQARYRSRFIDQAARGKGAAVVEVWARR</sequence>
<dbReference type="OrthoDB" id="7928428at2"/>
<proteinExistence type="predicted"/>